<name>A0A084FW30_PSEDA</name>
<organism evidence="8 9">
    <name type="scientific">Pseudallescheria apiosperma</name>
    <name type="common">Scedosporium apiospermum</name>
    <dbReference type="NCBI Taxonomy" id="563466"/>
    <lineage>
        <taxon>Eukaryota</taxon>
        <taxon>Fungi</taxon>
        <taxon>Dikarya</taxon>
        <taxon>Ascomycota</taxon>
        <taxon>Pezizomycotina</taxon>
        <taxon>Sordariomycetes</taxon>
        <taxon>Hypocreomycetidae</taxon>
        <taxon>Microascales</taxon>
        <taxon>Microascaceae</taxon>
        <taxon>Scedosporium</taxon>
    </lineage>
</organism>
<protein>
    <recommendedName>
        <fullName evidence="7">IBR domain-containing protein</fullName>
    </recommendedName>
</protein>
<keyword evidence="4" id="KW-0862">Zinc</keyword>
<dbReference type="RefSeq" id="XP_016639091.1">
    <property type="nucleotide sequence ID" value="XM_016791247.1"/>
</dbReference>
<evidence type="ECO:0000256" key="5">
    <source>
        <dbReference type="SAM" id="Coils"/>
    </source>
</evidence>
<proteinExistence type="predicted"/>
<gene>
    <name evidence="8" type="ORF">SAPIO_CDS9972</name>
</gene>
<keyword evidence="3" id="KW-0833">Ubl conjugation pathway</keyword>
<dbReference type="EMBL" id="JOWA01000154">
    <property type="protein sequence ID" value="KEZ39292.1"/>
    <property type="molecule type" value="Genomic_DNA"/>
</dbReference>
<evidence type="ECO:0000256" key="1">
    <source>
        <dbReference type="ARBA" id="ARBA00022723"/>
    </source>
</evidence>
<keyword evidence="2" id="KW-0863">Zinc-finger</keyword>
<keyword evidence="5" id="KW-0175">Coiled coil</keyword>
<dbReference type="GO" id="GO:0008270">
    <property type="term" value="F:zinc ion binding"/>
    <property type="evidence" value="ECO:0007669"/>
    <property type="project" value="UniProtKB-KW"/>
</dbReference>
<evidence type="ECO:0000256" key="3">
    <source>
        <dbReference type="ARBA" id="ARBA00022786"/>
    </source>
</evidence>
<dbReference type="Pfam" id="PF01485">
    <property type="entry name" value="IBR"/>
    <property type="match status" value="1"/>
</dbReference>
<feature type="domain" description="IBR" evidence="7">
    <location>
        <begin position="203"/>
        <end position="248"/>
    </location>
</feature>
<evidence type="ECO:0000259" key="7">
    <source>
        <dbReference type="Pfam" id="PF01485"/>
    </source>
</evidence>
<evidence type="ECO:0000256" key="2">
    <source>
        <dbReference type="ARBA" id="ARBA00022771"/>
    </source>
</evidence>
<keyword evidence="1" id="KW-0479">Metal-binding</keyword>
<sequence length="536" mass="61881">MDSPSPTLLNPNDDNLDYLVDVLCARNVTTETELDNALIREALDLGIDASQPAIGADKRISSSLDSLINSFSDAQARSVSRSTTTSRCPSTPNAPSMTEIPIPLNPRRWSESLSFELYDKYLSQLGPNITQPKYTRTEVSESTDAARQRRLHALNKKKTSTFGIGFMKPRMPWKRRQSNTTSRATTKCSTKACSMYAVLKIGEKSGWRRCYRCRTLVELTQGCTHMTCRCKAQFCYICGAVWDPTVGCPNFCNGEEELERRQAEEAARLAEREAEKAAREAAAAAEAIEQRDARERTANSLEFSNLADEQSAEFDRFQAFIKKKRDLMWARQLQKKLALSDKYSDQMEKMKDRHAKTVTHLEDRQLAAEMELEETLEQSERSIRIRLKYMEAYCEGLGRSPDADLPPRVVTERDLRELGQQYNLRNNIERLHKAKINVMRDRQLKAMEELVERQKEEWQKLLSKRAEEIENLAAEFALEEDMLAREFCQRQTKLQWRWLLQVEILRRKLEQERKVKFASIPIPRWPPECSVMEDRG</sequence>
<evidence type="ECO:0000256" key="4">
    <source>
        <dbReference type="ARBA" id="ARBA00022833"/>
    </source>
</evidence>
<dbReference type="SUPFAM" id="SSF57850">
    <property type="entry name" value="RING/U-box"/>
    <property type="match status" value="1"/>
</dbReference>
<dbReference type="AlphaFoldDB" id="A0A084FW30"/>
<dbReference type="Gene3D" id="1.20.120.1750">
    <property type="match status" value="1"/>
</dbReference>
<evidence type="ECO:0000313" key="8">
    <source>
        <dbReference type="EMBL" id="KEZ39292.1"/>
    </source>
</evidence>
<dbReference type="OrthoDB" id="9977870at2759"/>
<evidence type="ECO:0000256" key="6">
    <source>
        <dbReference type="SAM" id="MobiDB-lite"/>
    </source>
</evidence>
<dbReference type="GeneID" id="27729044"/>
<feature type="compositionally biased region" description="Low complexity" evidence="6">
    <location>
        <begin position="78"/>
        <end position="91"/>
    </location>
</feature>
<evidence type="ECO:0000313" key="9">
    <source>
        <dbReference type="Proteomes" id="UP000028545"/>
    </source>
</evidence>
<feature type="coiled-coil region" evidence="5">
    <location>
        <begin position="444"/>
        <end position="475"/>
    </location>
</feature>
<dbReference type="HOGENOM" id="CLU_025203_1_0_1"/>
<dbReference type="Proteomes" id="UP000028545">
    <property type="component" value="Unassembled WGS sequence"/>
</dbReference>
<dbReference type="VEuPathDB" id="FungiDB:SAPIO_CDS9972"/>
<comment type="caution">
    <text evidence="8">The sequence shown here is derived from an EMBL/GenBank/DDBJ whole genome shotgun (WGS) entry which is preliminary data.</text>
</comment>
<keyword evidence="9" id="KW-1185">Reference proteome</keyword>
<dbReference type="KEGG" id="sapo:SAPIO_CDS9972"/>
<reference evidence="8 9" key="1">
    <citation type="journal article" date="2014" name="Genome Announc.">
        <title>Draft genome sequence of the pathogenic fungus Scedosporium apiospermum.</title>
        <authorList>
            <person name="Vandeputte P."/>
            <person name="Ghamrawi S."/>
            <person name="Rechenmann M."/>
            <person name="Iltis A."/>
            <person name="Giraud S."/>
            <person name="Fleury M."/>
            <person name="Thornton C."/>
            <person name="Delhaes L."/>
            <person name="Meyer W."/>
            <person name="Papon N."/>
            <person name="Bouchara J.P."/>
        </authorList>
    </citation>
    <scope>NUCLEOTIDE SEQUENCE [LARGE SCALE GENOMIC DNA]</scope>
    <source>
        <strain evidence="8 9">IHEM 14462</strain>
    </source>
</reference>
<dbReference type="CDD" id="cd22584">
    <property type="entry name" value="Rcat_RBR_unk"/>
    <property type="match status" value="1"/>
</dbReference>
<feature type="coiled-coil region" evidence="5">
    <location>
        <begin position="253"/>
        <end position="291"/>
    </location>
</feature>
<feature type="region of interest" description="Disordered" evidence="6">
    <location>
        <begin position="78"/>
        <end position="103"/>
    </location>
</feature>
<accession>A0A084FW30</accession>
<dbReference type="InterPro" id="IPR002867">
    <property type="entry name" value="IBR_dom"/>
</dbReference>